<dbReference type="RefSeq" id="WP_055422240.1">
    <property type="nucleotide sequence ID" value="NZ_CP019724.1"/>
</dbReference>
<dbReference type="InterPro" id="IPR014710">
    <property type="entry name" value="RmlC-like_jellyroll"/>
</dbReference>
<dbReference type="KEGG" id="spac:B1H29_36445"/>
<evidence type="ECO:0000256" key="4">
    <source>
        <dbReference type="PIRSR" id="PIRSR600888-3"/>
    </source>
</evidence>
<evidence type="ECO:0000256" key="2">
    <source>
        <dbReference type="ARBA" id="ARBA00023235"/>
    </source>
</evidence>
<keyword evidence="7" id="KW-1185">Reference proteome</keyword>
<dbReference type="CDD" id="cd00438">
    <property type="entry name" value="cupin_RmlC"/>
    <property type="match status" value="1"/>
</dbReference>
<dbReference type="Proteomes" id="UP000189443">
    <property type="component" value="Chromosome"/>
</dbReference>
<dbReference type="EMBL" id="CP019724">
    <property type="protein sequence ID" value="AQS65648.1"/>
    <property type="molecule type" value="Genomic_DNA"/>
</dbReference>
<dbReference type="GO" id="GO:0005829">
    <property type="term" value="C:cytosol"/>
    <property type="evidence" value="ECO:0007669"/>
    <property type="project" value="TreeGrafter"/>
</dbReference>
<dbReference type="KEGG" id="spac:B1H29_00615"/>
<dbReference type="InterPro" id="IPR011051">
    <property type="entry name" value="RmlC_Cupin_sf"/>
</dbReference>
<evidence type="ECO:0000256" key="3">
    <source>
        <dbReference type="PIRSR" id="PIRSR600888-1"/>
    </source>
</evidence>
<dbReference type="GO" id="GO:0000271">
    <property type="term" value="P:polysaccharide biosynthetic process"/>
    <property type="evidence" value="ECO:0007669"/>
    <property type="project" value="TreeGrafter"/>
</dbReference>
<dbReference type="GO" id="GO:0008830">
    <property type="term" value="F:dTDP-4-dehydrorhamnose 3,5-epimerase activity"/>
    <property type="evidence" value="ECO:0007669"/>
    <property type="project" value="InterPro"/>
</dbReference>
<dbReference type="EMBL" id="CP019724">
    <property type="protein sequence ID" value="AQS71609.1"/>
    <property type="molecule type" value="Genomic_DNA"/>
</dbReference>
<organism evidence="6 7">
    <name type="scientific">Streptomyces pactum</name>
    <dbReference type="NCBI Taxonomy" id="68249"/>
    <lineage>
        <taxon>Bacteria</taxon>
        <taxon>Bacillati</taxon>
        <taxon>Actinomycetota</taxon>
        <taxon>Actinomycetes</taxon>
        <taxon>Kitasatosporales</taxon>
        <taxon>Streptomycetaceae</taxon>
        <taxon>Streptomyces</taxon>
    </lineage>
</organism>
<feature type="active site" description="Proton donor" evidence="3">
    <location>
        <position position="132"/>
    </location>
</feature>
<feature type="site" description="Participates in a stacking interaction with the thymidine ring of dTDP-4-oxo-6-deoxyglucose" evidence="4">
    <location>
        <position position="138"/>
    </location>
</feature>
<reference evidence="6 7" key="1">
    <citation type="submission" date="2017-02" db="EMBL/GenBank/DDBJ databases">
        <title>Streptomyces pactum ACT12 Genome sequencing and assembly.</title>
        <authorList>
            <person name="Xue Q."/>
            <person name="Yan X."/>
            <person name="Jia L."/>
            <person name="Yan H."/>
        </authorList>
    </citation>
    <scope>NUCLEOTIDE SEQUENCE [LARGE SCALE GENOMIC DNA]</scope>
    <source>
        <strain evidence="6 7">ACT12</strain>
    </source>
</reference>
<dbReference type="AlphaFoldDB" id="A0A1S6JIQ6"/>
<keyword evidence="2" id="KW-0413">Isomerase</keyword>
<accession>A0A1S6JIQ6</accession>
<evidence type="ECO:0000313" key="6">
    <source>
        <dbReference type="EMBL" id="AQS71609.1"/>
    </source>
</evidence>
<dbReference type="PANTHER" id="PTHR21047">
    <property type="entry name" value="DTDP-6-DEOXY-D-GLUCOSE-3,5 EPIMERASE"/>
    <property type="match status" value="1"/>
</dbReference>
<sequence length="201" mass="21780">MLITEMTVPGAYRVEPEPLSDRRGHFFESVRAGSLLAHSGWEFTVRQVNYSVSRRNTLRGVHGTTLPPGQAKFVTCVRGAALDIAVDLRVGSPTFGHYDVTHQSPRTGTAVYLPDGVGHAFLALTDDTCMSYLCSQEYVPGTMIDVDALDPALALPWDLKEPPIRSDKDAAAPTLAEAAAAGLLPTYDQCPPRRLTARTGR</sequence>
<dbReference type="Pfam" id="PF00908">
    <property type="entry name" value="dTDP_sugar_isom"/>
    <property type="match status" value="1"/>
</dbReference>
<evidence type="ECO:0000256" key="1">
    <source>
        <dbReference type="ARBA" id="ARBA00010154"/>
    </source>
</evidence>
<comment type="similarity">
    <text evidence="1">Belongs to the dTDP-4-dehydrorhamnose 3,5-epimerase family.</text>
</comment>
<proteinExistence type="inferred from homology"/>
<dbReference type="GO" id="GO:0019305">
    <property type="term" value="P:dTDP-rhamnose biosynthetic process"/>
    <property type="evidence" value="ECO:0007669"/>
    <property type="project" value="TreeGrafter"/>
</dbReference>
<gene>
    <name evidence="5" type="ORF">B1H29_00615</name>
    <name evidence="6" type="ORF">B1H29_36445</name>
</gene>
<dbReference type="SUPFAM" id="SSF51182">
    <property type="entry name" value="RmlC-like cupins"/>
    <property type="match status" value="1"/>
</dbReference>
<dbReference type="PANTHER" id="PTHR21047:SF2">
    <property type="entry name" value="THYMIDINE DIPHOSPHO-4-KETO-RHAMNOSE 3,5-EPIMERASE"/>
    <property type="match status" value="1"/>
</dbReference>
<dbReference type="OrthoDB" id="9800680at2"/>
<protein>
    <submittedName>
        <fullName evidence="6">dTDP-4-dehydrorhamnose 3,5-epimerase</fullName>
    </submittedName>
</protein>
<evidence type="ECO:0000313" key="7">
    <source>
        <dbReference type="Proteomes" id="UP000189443"/>
    </source>
</evidence>
<feature type="active site" description="Proton acceptor" evidence="3">
    <location>
        <position position="62"/>
    </location>
</feature>
<dbReference type="Gene3D" id="2.60.120.10">
    <property type="entry name" value="Jelly Rolls"/>
    <property type="match status" value="1"/>
</dbReference>
<name>A0A1S6JIQ6_9ACTN</name>
<evidence type="ECO:0000313" key="5">
    <source>
        <dbReference type="EMBL" id="AQS65648.1"/>
    </source>
</evidence>
<dbReference type="InterPro" id="IPR000888">
    <property type="entry name" value="RmlC-like"/>
</dbReference>